<name>A0A8H8QUX0_9HELO</name>
<accession>A0A8H8QUX0</accession>
<dbReference type="EMBL" id="QGMH01000201">
    <property type="protein sequence ID" value="TVY23148.1"/>
    <property type="molecule type" value="Genomic_DNA"/>
</dbReference>
<gene>
    <name evidence="1" type="ORF">LHYA1_G007880</name>
</gene>
<protein>
    <submittedName>
        <fullName evidence="1">Uncharacterized protein</fullName>
    </submittedName>
</protein>
<comment type="caution">
    <text evidence="1">The sequence shown here is derived from an EMBL/GenBank/DDBJ whole genome shotgun (WGS) entry which is preliminary data.</text>
</comment>
<proteinExistence type="predicted"/>
<dbReference type="GeneID" id="41988078"/>
<organism evidence="1 2">
    <name type="scientific">Lachnellula hyalina</name>
    <dbReference type="NCBI Taxonomy" id="1316788"/>
    <lineage>
        <taxon>Eukaryota</taxon>
        <taxon>Fungi</taxon>
        <taxon>Dikarya</taxon>
        <taxon>Ascomycota</taxon>
        <taxon>Pezizomycotina</taxon>
        <taxon>Leotiomycetes</taxon>
        <taxon>Helotiales</taxon>
        <taxon>Lachnaceae</taxon>
        <taxon>Lachnellula</taxon>
    </lineage>
</organism>
<reference evidence="1 2" key="1">
    <citation type="submission" date="2018-05" db="EMBL/GenBank/DDBJ databases">
        <title>Genome sequencing and assembly of the regulated plant pathogen Lachnellula willkommii and related sister species for the development of diagnostic species identification markers.</title>
        <authorList>
            <person name="Giroux E."/>
            <person name="Bilodeau G."/>
        </authorList>
    </citation>
    <scope>NUCLEOTIDE SEQUENCE [LARGE SCALE GENOMIC DNA]</scope>
    <source>
        <strain evidence="1 2">CBS 185.66</strain>
    </source>
</reference>
<dbReference type="AlphaFoldDB" id="A0A8H8QUX0"/>
<dbReference type="OrthoDB" id="3000060at2759"/>
<keyword evidence="2" id="KW-1185">Reference proteome</keyword>
<evidence type="ECO:0000313" key="2">
    <source>
        <dbReference type="Proteomes" id="UP000431533"/>
    </source>
</evidence>
<dbReference type="RefSeq" id="XP_031001936.1">
    <property type="nucleotide sequence ID" value="XM_031152805.1"/>
</dbReference>
<sequence>MGVGIGGPWKLKQSVRKIDLAKYVPVMLLTSACYGGGWIQELLLNEAVLHP</sequence>
<evidence type="ECO:0000313" key="1">
    <source>
        <dbReference type="EMBL" id="TVY23148.1"/>
    </source>
</evidence>
<dbReference type="Proteomes" id="UP000431533">
    <property type="component" value="Unassembled WGS sequence"/>
</dbReference>